<evidence type="ECO:0000313" key="2">
    <source>
        <dbReference type="Proteomes" id="UP001396898"/>
    </source>
</evidence>
<dbReference type="PANTHER" id="PTHR42110">
    <property type="entry name" value="L-ASPARAGINASE, PUTATIVE (AFU_ORTHOLOGUE AFUA_3G11890)-RELATED"/>
    <property type="match status" value="1"/>
</dbReference>
<protein>
    <recommendedName>
        <fullName evidence="3">L-asparaginase II</fullName>
    </recommendedName>
</protein>
<dbReference type="Pfam" id="PF06089">
    <property type="entry name" value="Asparaginase_II"/>
    <property type="match status" value="1"/>
</dbReference>
<dbReference type="Proteomes" id="UP001396898">
    <property type="component" value="Unassembled WGS sequence"/>
</dbReference>
<name>A0ABR1RH91_9PEZI</name>
<sequence length="388" mass="41587">MTVSTRTEDYIVTDRGGIVENRHAVHAAIVNASGRLLYSVGDPRRITLARSTAKTAQALAILETGAAERFAFDDADVALLCASHSSEARHVARSRRMLARVPRLREADLRCGGHPAVSDEVNRAWVRSGFVPTGICNNCSGKHVGMLAGAAVLGVPFEGYERPDHPMQVRVKRVTEDLAGLESSDGDGDHIAWGVDGCNLPAPAMPLKDLARTFVAFAQAADSSAVDGESKAAPVNGGDNGTKIAITEERTRRMARIFHAMSDYPEMVGGEGRFCTLFMRAYGGGLIGKLGADGCYGVGIRASQQTARICGDGDSEGQALGLAVKIEDGSIEILYVAVVEILKHLGIGDPETWRRLSHFHRLERKNTMNVVTGQVTPVFEVLPVDVEL</sequence>
<proteinExistence type="predicted"/>
<dbReference type="PANTHER" id="PTHR42110:SF1">
    <property type="entry name" value="L-ASPARAGINASE, PUTATIVE (AFU_ORTHOLOGUE AFUA_3G11890)-RELATED"/>
    <property type="match status" value="1"/>
</dbReference>
<evidence type="ECO:0008006" key="3">
    <source>
        <dbReference type="Google" id="ProtNLM"/>
    </source>
</evidence>
<comment type="caution">
    <text evidence="1">The sequence shown here is derived from an EMBL/GenBank/DDBJ whole genome shotgun (WGS) entry which is preliminary data.</text>
</comment>
<dbReference type="EMBL" id="JAQQWI010000015">
    <property type="protein sequence ID" value="KAK8012642.1"/>
    <property type="molecule type" value="Genomic_DNA"/>
</dbReference>
<reference evidence="1 2" key="1">
    <citation type="submission" date="2023-01" db="EMBL/GenBank/DDBJ databases">
        <title>Analysis of 21 Apiospora genomes using comparative genomics revels a genus with tremendous synthesis potential of carbohydrate active enzymes and secondary metabolites.</title>
        <authorList>
            <person name="Sorensen T."/>
        </authorList>
    </citation>
    <scope>NUCLEOTIDE SEQUENCE [LARGE SCALE GENOMIC DNA]</scope>
    <source>
        <strain evidence="1 2">CBS 20057</strain>
    </source>
</reference>
<accession>A0ABR1RH91</accession>
<organism evidence="1 2">
    <name type="scientific">Apiospora marii</name>
    <dbReference type="NCBI Taxonomy" id="335849"/>
    <lineage>
        <taxon>Eukaryota</taxon>
        <taxon>Fungi</taxon>
        <taxon>Dikarya</taxon>
        <taxon>Ascomycota</taxon>
        <taxon>Pezizomycotina</taxon>
        <taxon>Sordariomycetes</taxon>
        <taxon>Xylariomycetidae</taxon>
        <taxon>Amphisphaeriales</taxon>
        <taxon>Apiosporaceae</taxon>
        <taxon>Apiospora</taxon>
    </lineage>
</organism>
<keyword evidence="2" id="KW-1185">Reference proteome</keyword>
<dbReference type="InterPro" id="IPR010349">
    <property type="entry name" value="Asparaginase_II"/>
</dbReference>
<gene>
    <name evidence="1" type="ORF">PG991_010017</name>
</gene>
<evidence type="ECO:0000313" key="1">
    <source>
        <dbReference type="EMBL" id="KAK8012642.1"/>
    </source>
</evidence>